<evidence type="ECO:0000313" key="1">
    <source>
        <dbReference type="EMBL" id="KAL2723163.1"/>
    </source>
</evidence>
<protein>
    <submittedName>
        <fullName evidence="1">Uncharacterized protein</fullName>
    </submittedName>
</protein>
<organism evidence="1 2">
    <name type="scientific">Vespula maculifrons</name>
    <name type="common">Eastern yellow jacket</name>
    <name type="synonym">Wasp</name>
    <dbReference type="NCBI Taxonomy" id="7453"/>
    <lineage>
        <taxon>Eukaryota</taxon>
        <taxon>Metazoa</taxon>
        <taxon>Ecdysozoa</taxon>
        <taxon>Arthropoda</taxon>
        <taxon>Hexapoda</taxon>
        <taxon>Insecta</taxon>
        <taxon>Pterygota</taxon>
        <taxon>Neoptera</taxon>
        <taxon>Endopterygota</taxon>
        <taxon>Hymenoptera</taxon>
        <taxon>Apocrita</taxon>
        <taxon>Aculeata</taxon>
        <taxon>Vespoidea</taxon>
        <taxon>Vespidae</taxon>
        <taxon>Vespinae</taxon>
        <taxon>Vespula</taxon>
    </lineage>
</organism>
<reference evidence="1 2" key="1">
    <citation type="journal article" date="2024" name="Ann. Entomol. Soc. Am.">
        <title>Genomic analyses of the southern and eastern yellowjacket wasps (Hymenoptera: Vespidae) reveal evolutionary signatures of social life.</title>
        <authorList>
            <person name="Catto M.A."/>
            <person name="Caine P.B."/>
            <person name="Orr S.E."/>
            <person name="Hunt B.G."/>
            <person name="Goodisman M.A.D."/>
        </authorList>
    </citation>
    <scope>NUCLEOTIDE SEQUENCE [LARGE SCALE GENOMIC DNA]</scope>
    <source>
        <strain evidence="1">232</strain>
        <tissue evidence="1">Head and thorax</tissue>
    </source>
</reference>
<name>A0ABD2ARB2_VESMC</name>
<dbReference type="EMBL" id="JAYRBN010000115">
    <property type="protein sequence ID" value="KAL2723163.1"/>
    <property type="molecule type" value="Genomic_DNA"/>
</dbReference>
<dbReference type="AlphaFoldDB" id="A0ABD2ARB2"/>
<proteinExistence type="predicted"/>
<comment type="caution">
    <text evidence="1">The sequence shown here is derived from an EMBL/GenBank/DDBJ whole genome shotgun (WGS) entry which is preliminary data.</text>
</comment>
<evidence type="ECO:0000313" key="2">
    <source>
        <dbReference type="Proteomes" id="UP001607303"/>
    </source>
</evidence>
<sequence length="76" mass="9205">MYSENRSVDNQSKDKSVFIEVCLNKLRSSERLFSNVWICKDRCLMIYFFQTNIKFKINYTWVSHLRKDTLNKSNKT</sequence>
<gene>
    <name evidence="1" type="ORF">V1477_019754</name>
</gene>
<dbReference type="Proteomes" id="UP001607303">
    <property type="component" value="Unassembled WGS sequence"/>
</dbReference>
<keyword evidence="2" id="KW-1185">Reference proteome</keyword>
<accession>A0ABD2ARB2</accession>